<evidence type="ECO:0000313" key="2">
    <source>
        <dbReference type="EMBL" id="KIE45615.1"/>
    </source>
</evidence>
<organism evidence="2 3">
    <name type="scientific">Clostridium argentinense CDC 2741</name>
    <dbReference type="NCBI Taxonomy" id="1418104"/>
    <lineage>
        <taxon>Bacteria</taxon>
        <taxon>Bacillati</taxon>
        <taxon>Bacillota</taxon>
        <taxon>Clostridia</taxon>
        <taxon>Eubacteriales</taxon>
        <taxon>Clostridiaceae</taxon>
        <taxon>Clostridium</taxon>
    </lineage>
</organism>
<reference evidence="2 3" key="1">
    <citation type="journal article" date="2015" name="Infect. Genet. Evol.">
        <title>Genomic sequences of six botulinum neurotoxin-producing strains representing three clostridial species illustrate the mobility and diversity of botulinum neurotoxin genes.</title>
        <authorList>
            <person name="Smith T.J."/>
            <person name="Hill K.K."/>
            <person name="Xie G."/>
            <person name="Foley B.T."/>
            <person name="Williamson C.H."/>
            <person name="Foster J.T."/>
            <person name="Johnson S.L."/>
            <person name="Chertkov O."/>
            <person name="Teshima H."/>
            <person name="Gibbons H.S."/>
            <person name="Johnsky L.A."/>
            <person name="Karavis M.A."/>
            <person name="Smith L.A."/>
        </authorList>
    </citation>
    <scope>NUCLEOTIDE SEQUENCE [LARGE SCALE GENOMIC DNA]</scope>
    <source>
        <strain evidence="2 3">CDC 2741</strain>
    </source>
</reference>
<evidence type="ECO:0000313" key="3">
    <source>
        <dbReference type="Proteomes" id="UP000031366"/>
    </source>
</evidence>
<keyword evidence="3" id="KW-1185">Reference proteome</keyword>
<protein>
    <submittedName>
        <fullName evidence="2">Uncharacterized protein</fullName>
    </submittedName>
</protein>
<proteinExistence type="predicted"/>
<gene>
    <name evidence="2" type="ORF">U732_2631</name>
</gene>
<dbReference type="Proteomes" id="UP000031366">
    <property type="component" value="Unassembled WGS sequence"/>
</dbReference>
<name>A0A0C1UDW5_9CLOT</name>
<comment type="caution">
    <text evidence="2">The sequence shown here is derived from an EMBL/GenBank/DDBJ whole genome shotgun (WGS) entry which is preliminary data.</text>
</comment>
<feature type="chain" id="PRO_5002153590" evidence="1">
    <location>
        <begin position="24"/>
        <end position="124"/>
    </location>
</feature>
<evidence type="ECO:0000256" key="1">
    <source>
        <dbReference type="SAM" id="SignalP"/>
    </source>
</evidence>
<dbReference type="RefSeq" id="WP_039635198.1">
    <property type="nucleotide sequence ID" value="NZ_AYSO01000019.1"/>
</dbReference>
<dbReference type="AlphaFoldDB" id="A0A0C1UDW5"/>
<keyword evidence="1" id="KW-0732">Signal</keyword>
<dbReference type="EMBL" id="AYSO01000019">
    <property type="protein sequence ID" value="KIE45615.1"/>
    <property type="molecule type" value="Genomic_DNA"/>
</dbReference>
<feature type="signal peptide" evidence="1">
    <location>
        <begin position="1"/>
        <end position="23"/>
    </location>
</feature>
<sequence>MNKKLLVAAALTLSLGITSIAYASNLSNKDYDIPKVNSSTSQDLSTKEDVYNDELLNEFDNVDVKYRKQILEEKAKAVDKAIEDGKISKEEGNKIKENLQYRIDECNKIMNRGSLSRSGRFGCH</sequence>
<accession>A0A0C1UDW5</accession>